<dbReference type="RefSeq" id="WP_319842687.1">
    <property type="nucleotide sequence ID" value="NZ_JAXAFJ010000001.1"/>
</dbReference>
<evidence type="ECO:0000313" key="1">
    <source>
        <dbReference type="EMBL" id="MDX6804561.1"/>
    </source>
</evidence>
<dbReference type="EMBL" id="JAXAFJ010000001">
    <property type="protein sequence ID" value="MDX6804561.1"/>
    <property type="molecule type" value="Genomic_DNA"/>
</dbReference>
<name>A0ABU4RIA0_9HYPH</name>
<gene>
    <name evidence="1" type="ORF">SCD90_00665</name>
</gene>
<reference evidence="1 2" key="1">
    <citation type="submission" date="2023-11" db="EMBL/GenBank/DDBJ databases">
        <authorList>
            <person name="Bao R."/>
        </authorList>
    </citation>
    <scope>NUCLEOTIDE SEQUENCE [LARGE SCALE GENOMIC DNA]</scope>
    <source>
        <strain evidence="1 2">PJ23</strain>
    </source>
</reference>
<evidence type="ECO:0000313" key="2">
    <source>
        <dbReference type="Proteomes" id="UP001274321"/>
    </source>
</evidence>
<accession>A0ABU4RIA0</accession>
<protein>
    <submittedName>
        <fullName evidence="1">Uncharacterized protein</fullName>
    </submittedName>
</protein>
<comment type="caution">
    <text evidence="1">The sequence shown here is derived from an EMBL/GenBank/DDBJ whole genome shotgun (WGS) entry which is preliminary data.</text>
</comment>
<sequence>MASKDDGLWEQVEASLTELVKAKERLDWQRSLPRDHAGRIGAEEALEQARSRFNEAAARRLEALGD</sequence>
<dbReference type="Proteomes" id="UP001274321">
    <property type="component" value="Unassembled WGS sequence"/>
</dbReference>
<keyword evidence="2" id="KW-1185">Reference proteome</keyword>
<proteinExistence type="predicted"/>
<organism evidence="1 2">
    <name type="scientific">Terrihabitans rhizophilus</name>
    <dbReference type="NCBI Taxonomy" id="3092662"/>
    <lineage>
        <taxon>Bacteria</taxon>
        <taxon>Pseudomonadati</taxon>
        <taxon>Pseudomonadota</taxon>
        <taxon>Alphaproteobacteria</taxon>
        <taxon>Hyphomicrobiales</taxon>
        <taxon>Terrihabitans</taxon>
    </lineage>
</organism>